<dbReference type="EMBL" id="JAKNGE010000011">
    <property type="protein sequence ID" value="MCG4745865.1"/>
    <property type="molecule type" value="Genomic_DNA"/>
</dbReference>
<evidence type="ECO:0000313" key="3">
    <source>
        <dbReference type="Proteomes" id="UP001299608"/>
    </source>
</evidence>
<dbReference type="InterPro" id="IPR006528">
    <property type="entry name" value="Phage_head_morphogenesis_dom"/>
</dbReference>
<name>A0AAW5BNQ1_9FIRM</name>
<proteinExistence type="predicted"/>
<gene>
    <name evidence="2" type="ORF">L0N08_10620</name>
</gene>
<organism evidence="2 3">
    <name type="scientific">Enterocloster aldenensis</name>
    <dbReference type="NCBI Taxonomy" id="358742"/>
    <lineage>
        <taxon>Bacteria</taxon>
        <taxon>Bacillati</taxon>
        <taxon>Bacillota</taxon>
        <taxon>Clostridia</taxon>
        <taxon>Lachnospirales</taxon>
        <taxon>Lachnospiraceae</taxon>
        <taxon>Enterocloster</taxon>
    </lineage>
</organism>
<dbReference type="NCBIfam" id="TIGR01641">
    <property type="entry name" value="phageSPP1_gp7"/>
    <property type="match status" value="1"/>
</dbReference>
<dbReference type="AlphaFoldDB" id="A0AAW5BNQ1"/>
<protein>
    <submittedName>
        <fullName evidence="2">Phage head morphogenesis protein</fullName>
    </submittedName>
</protein>
<dbReference type="Proteomes" id="UP001299608">
    <property type="component" value="Unassembled WGS sequence"/>
</dbReference>
<dbReference type="RefSeq" id="WP_238053558.1">
    <property type="nucleotide sequence ID" value="NZ_JAKNGE010000011.1"/>
</dbReference>
<evidence type="ECO:0000259" key="1">
    <source>
        <dbReference type="Pfam" id="PF04233"/>
    </source>
</evidence>
<feature type="domain" description="Phage head morphogenesis" evidence="1">
    <location>
        <begin position="61"/>
        <end position="176"/>
    </location>
</feature>
<dbReference type="Pfam" id="PF04233">
    <property type="entry name" value="Phage_Mu_F"/>
    <property type="match status" value="1"/>
</dbReference>
<sequence length="246" mass="28647">MDERIVKEILEGGKNEIFQEALDYLEQKGVLPYKEFKRLKEWYTPLAFSVAGYTELEILNQFLEELKTAVKEGTTKEQFRESMNHFLEEQGYDGLTPYHADQIFRQNMLTAYSVGHYQQMTDPDVLERRKYWQYQTAGDGHVRESHAAMDGRVFPADSSIWDVWYPPNGFGCRCSVVSRTERQVQRMGLKVEETIPNAYNMDTGEIEALLPDPKFRTNPAKAQWNPDMAGFPEALRKIYTAKHKEK</sequence>
<reference evidence="2" key="1">
    <citation type="submission" date="2022-01" db="EMBL/GenBank/DDBJ databases">
        <title>Collection of gut derived symbiotic bacterial strains cultured from healthy donors.</title>
        <authorList>
            <person name="Lin H."/>
            <person name="Kohout C."/>
            <person name="Waligurski E."/>
            <person name="Pamer E.G."/>
        </authorList>
    </citation>
    <scope>NUCLEOTIDE SEQUENCE</scope>
    <source>
        <strain evidence="2">DFI.6.55</strain>
    </source>
</reference>
<comment type="caution">
    <text evidence="2">The sequence shown here is derived from an EMBL/GenBank/DDBJ whole genome shotgun (WGS) entry which is preliminary data.</text>
</comment>
<evidence type="ECO:0000313" key="2">
    <source>
        <dbReference type="EMBL" id="MCG4745865.1"/>
    </source>
</evidence>
<accession>A0AAW5BNQ1</accession>